<organism evidence="1 2">
    <name type="scientific">Marinobacterium alkalitolerans</name>
    <dbReference type="NCBI Taxonomy" id="1542925"/>
    <lineage>
        <taxon>Bacteria</taxon>
        <taxon>Pseudomonadati</taxon>
        <taxon>Pseudomonadota</taxon>
        <taxon>Gammaproteobacteria</taxon>
        <taxon>Oceanospirillales</taxon>
        <taxon>Oceanospirillaceae</taxon>
        <taxon>Marinobacterium</taxon>
    </lineage>
</organism>
<dbReference type="InterPro" id="IPR027417">
    <property type="entry name" value="P-loop_NTPase"/>
</dbReference>
<dbReference type="NCBIfam" id="TIGR04355">
    <property type="entry name" value="HprK_rel_B"/>
    <property type="match status" value="1"/>
</dbReference>
<dbReference type="InterPro" id="IPR027597">
    <property type="entry name" value="HprK-rel_B"/>
</dbReference>
<proteinExistence type="predicted"/>
<dbReference type="GO" id="GO:0016301">
    <property type="term" value="F:kinase activity"/>
    <property type="evidence" value="ECO:0007669"/>
    <property type="project" value="UniProtKB-KW"/>
</dbReference>
<protein>
    <submittedName>
        <fullName evidence="1">HprK-related kinase B</fullName>
    </submittedName>
</protein>
<dbReference type="Proteomes" id="UP000810171">
    <property type="component" value="Unassembled WGS sequence"/>
</dbReference>
<keyword evidence="2" id="KW-1185">Reference proteome</keyword>
<comment type="caution">
    <text evidence="1">The sequence shown here is derived from an EMBL/GenBank/DDBJ whole genome shotgun (WGS) entry which is preliminary data.</text>
</comment>
<keyword evidence="1" id="KW-0808">Transferase</keyword>
<sequence>MLNNPLDTQALEAAKAQCTAAFQLRLEDFRLQVNSNSPALIDALRHYYRSYPQPSETHTRPQVQIWMLDQPAIKPDLDWRDWPRETGKSGLKEAVVDLPHGQRLIRKVKTGMLMLQRQQDPVLIGPAQEHLAQAVNFINNQHINHLQQQGGLICHAAALSVGGRGVAVAASSGGGKSTLMLRLMELPEARFITNDRLFVSPTATGLTGTGVAKLPRVNPGTLLHNPRLRPILSPARQAEFGALTPEALWELEFKSDVPVEDYYGPGSLVLSAPLHDLILLNWSPASDEPCQIQPVNLEARSDLLPGIMKSPGAFYQNAAGEFLSAPTLPPEADYRERLSRLNVYEASGRADFDHLVHWYAREGLTHG</sequence>
<dbReference type="RefSeq" id="WP_209285866.1">
    <property type="nucleotide sequence ID" value="NZ_JACVEW010000001.1"/>
</dbReference>
<keyword evidence="1" id="KW-0418">Kinase</keyword>
<dbReference type="EMBL" id="JACVEW010000001">
    <property type="protein sequence ID" value="MBP0047257.1"/>
    <property type="molecule type" value="Genomic_DNA"/>
</dbReference>
<reference evidence="1 2" key="1">
    <citation type="submission" date="2020-09" db="EMBL/GenBank/DDBJ databases">
        <authorList>
            <person name="Tanuku N.R.S."/>
        </authorList>
    </citation>
    <scope>NUCLEOTIDE SEQUENCE [LARGE SCALE GENOMIC DNA]</scope>
    <source>
        <strain evidence="1 2">AK62</strain>
    </source>
</reference>
<evidence type="ECO:0000313" key="1">
    <source>
        <dbReference type="EMBL" id="MBP0047257.1"/>
    </source>
</evidence>
<dbReference type="SUPFAM" id="SSF53795">
    <property type="entry name" value="PEP carboxykinase-like"/>
    <property type="match status" value="1"/>
</dbReference>
<dbReference type="Gene3D" id="3.40.50.300">
    <property type="entry name" value="P-loop containing nucleotide triphosphate hydrolases"/>
    <property type="match status" value="1"/>
</dbReference>
<gene>
    <name evidence="1" type="ORF">H9C73_00790</name>
</gene>
<evidence type="ECO:0000313" key="2">
    <source>
        <dbReference type="Proteomes" id="UP000810171"/>
    </source>
</evidence>
<accession>A0ABS3Z6B8</accession>
<name>A0ABS3Z6B8_9GAMM</name>